<proteinExistence type="inferred from homology"/>
<dbReference type="InterPro" id="IPR041522">
    <property type="entry name" value="CdaR_GGDEF"/>
</dbReference>
<dbReference type="RefSeq" id="WP_200131923.1">
    <property type="nucleotide sequence ID" value="NZ_JAEHOI010000005.1"/>
</dbReference>
<comment type="similarity">
    <text evidence="1">Belongs to the CdaR family.</text>
</comment>
<dbReference type="Proteomes" id="UP000618733">
    <property type="component" value="Unassembled WGS sequence"/>
</dbReference>
<evidence type="ECO:0000313" key="4">
    <source>
        <dbReference type="EMBL" id="MBK0421726.1"/>
    </source>
</evidence>
<organism evidence="4 5">
    <name type="scientific">Leucobacter edaphi</name>
    <dbReference type="NCBI Taxonomy" id="2796472"/>
    <lineage>
        <taxon>Bacteria</taxon>
        <taxon>Bacillati</taxon>
        <taxon>Actinomycetota</taxon>
        <taxon>Actinomycetes</taxon>
        <taxon>Micrococcales</taxon>
        <taxon>Microbacteriaceae</taxon>
        <taxon>Leucobacter</taxon>
    </lineage>
</organism>
<feature type="domain" description="PucR C-terminal helix-turn-helix" evidence="2">
    <location>
        <begin position="460"/>
        <end position="513"/>
    </location>
</feature>
<dbReference type="PANTHER" id="PTHR33744:SF1">
    <property type="entry name" value="DNA-BINDING TRANSCRIPTIONAL ACTIVATOR ADER"/>
    <property type="match status" value="1"/>
</dbReference>
<dbReference type="Gene3D" id="1.10.10.2840">
    <property type="entry name" value="PucR C-terminal helix-turn-helix domain"/>
    <property type="match status" value="1"/>
</dbReference>
<dbReference type="InterPro" id="IPR051448">
    <property type="entry name" value="CdaR-like_regulators"/>
</dbReference>
<keyword evidence="5" id="KW-1185">Reference proteome</keyword>
<accession>A0A934QDC6</accession>
<comment type="caution">
    <text evidence="4">The sequence shown here is derived from an EMBL/GenBank/DDBJ whole genome shotgun (WGS) entry which is preliminary data.</text>
</comment>
<name>A0A934QDC6_9MICO</name>
<sequence>MVPHEKPTLALALRLLDQELRPVIGGAGERWESRTFEGAEFWSPGVAPSAYRGRILLVPGALSPEVISSLLDALSAGAVAILLTEGAAENLSRSPELAALALALAEGSDWSDTATILRGLCPPGVANETAGLRRGDLFSLAQSLATLAGGAVSIVDTAGRIVGYSTLPDQPIDEVRRKSTLALKEAEPPSEDIDHIALFRSTRAMWVAPGPGRLGRVALPVRAQGELLGSVWLIVGEEENADAAIMFLNSVAGLTAHHMLEARDLEAAEGARSSDLLRTIMEDSTYRVHAAAELGLRTGEHYRALAFGASAPDGMNPVLASRRQLHQIWLIARSLFTWCRVAVLGDEIVVLVASASDERANAFAERVLTSNEMPHVAGIGSEAIGVENLAASMREAISIAQLLGRSVHQDTSGKRIARLDDVREQLGLERLLRHLDSTGVLEGDPLDRMDQFDASTGSDLAHTVTVFLESLGSVSECASALHVHPNTVRYRLEQVRSLGINLDLPSTRLWVWARISARSMFGS</sequence>
<reference evidence="4" key="1">
    <citation type="submission" date="2020-12" db="EMBL/GenBank/DDBJ databases">
        <title>Leucobacter sp. CAS2, isolated from Chromium sludge.</title>
        <authorList>
            <person name="Xu Z."/>
        </authorList>
    </citation>
    <scope>NUCLEOTIDE SEQUENCE</scope>
    <source>
        <strain evidence="4">CSA2</strain>
    </source>
</reference>
<dbReference type="InterPro" id="IPR025736">
    <property type="entry name" value="PucR_C-HTH_dom"/>
</dbReference>
<evidence type="ECO:0000313" key="5">
    <source>
        <dbReference type="Proteomes" id="UP000618733"/>
    </source>
</evidence>
<dbReference type="EMBL" id="JAEHOI010000005">
    <property type="protein sequence ID" value="MBK0421726.1"/>
    <property type="molecule type" value="Genomic_DNA"/>
</dbReference>
<dbReference type="Pfam" id="PF17853">
    <property type="entry name" value="GGDEF_2"/>
    <property type="match status" value="1"/>
</dbReference>
<gene>
    <name evidence="4" type="ORF">JD292_06525</name>
</gene>
<dbReference type="InterPro" id="IPR042070">
    <property type="entry name" value="PucR_C-HTH_sf"/>
</dbReference>
<evidence type="ECO:0000259" key="3">
    <source>
        <dbReference type="Pfam" id="PF17853"/>
    </source>
</evidence>
<evidence type="ECO:0000259" key="2">
    <source>
        <dbReference type="Pfam" id="PF13556"/>
    </source>
</evidence>
<dbReference type="AlphaFoldDB" id="A0A934QDC6"/>
<feature type="domain" description="CdaR GGDEF-like" evidence="3">
    <location>
        <begin position="289"/>
        <end position="399"/>
    </location>
</feature>
<evidence type="ECO:0000256" key="1">
    <source>
        <dbReference type="ARBA" id="ARBA00006754"/>
    </source>
</evidence>
<protein>
    <submittedName>
        <fullName evidence="4">Helix-turn-helix domain-containing protein</fullName>
    </submittedName>
</protein>
<dbReference type="PANTHER" id="PTHR33744">
    <property type="entry name" value="CARBOHYDRATE DIACID REGULATOR"/>
    <property type="match status" value="1"/>
</dbReference>
<dbReference type="Pfam" id="PF13556">
    <property type="entry name" value="HTH_30"/>
    <property type="match status" value="1"/>
</dbReference>